<dbReference type="Pfam" id="PF02310">
    <property type="entry name" value="B12-binding"/>
    <property type="match status" value="1"/>
</dbReference>
<dbReference type="InterPro" id="IPR023980">
    <property type="entry name" value="CHP04013_B12-bd/rSAM"/>
</dbReference>
<dbReference type="InterPro" id="IPR051198">
    <property type="entry name" value="BchE-like"/>
</dbReference>
<dbReference type="CDD" id="cd01335">
    <property type="entry name" value="Radical_SAM"/>
    <property type="match status" value="1"/>
</dbReference>
<reference evidence="10" key="1">
    <citation type="journal article" date="2022" name="Int. J. Syst. Evol. Microbiol.">
        <title>Anaeromyxobacter oryzae sp. nov., Anaeromyxobacter diazotrophicus sp. nov. and Anaeromyxobacter paludicola sp. nov., isolated from paddy soils.</title>
        <authorList>
            <person name="Itoh H."/>
            <person name="Xu Z."/>
            <person name="Mise K."/>
            <person name="Masuda Y."/>
            <person name="Ushijima N."/>
            <person name="Hayakawa C."/>
            <person name="Shiratori Y."/>
            <person name="Senoo K."/>
        </authorList>
    </citation>
    <scope>NUCLEOTIDE SEQUENCE [LARGE SCALE GENOMIC DNA]</scope>
    <source>
        <strain evidence="10">Red232</strain>
    </source>
</reference>
<dbReference type="PROSITE" id="PS51332">
    <property type="entry name" value="B12_BINDING"/>
    <property type="match status" value="1"/>
</dbReference>
<evidence type="ECO:0000256" key="2">
    <source>
        <dbReference type="ARBA" id="ARBA00022691"/>
    </source>
</evidence>
<evidence type="ECO:0000313" key="10">
    <source>
        <dbReference type="Proteomes" id="UP001162891"/>
    </source>
</evidence>
<feature type="region of interest" description="Disordered" evidence="6">
    <location>
        <begin position="397"/>
        <end position="422"/>
    </location>
</feature>
<dbReference type="InterPro" id="IPR058240">
    <property type="entry name" value="rSAM_sf"/>
</dbReference>
<evidence type="ECO:0000259" key="7">
    <source>
        <dbReference type="PROSITE" id="PS51332"/>
    </source>
</evidence>
<dbReference type="Gene3D" id="3.40.50.280">
    <property type="entry name" value="Cobalamin-binding domain"/>
    <property type="match status" value="1"/>
</dbReference>
<dbReference type="EMBL" id="AP025591">
    <property type="protein sequence ID" value="BDG06277.1"/>
    <property type="molecule type" value="Genomic_DNA"/>
</dbReference>
<keyword evidence="10" id="KW-1185">Reference proteome</keyword>
<dbReference type="SFLD" id="SFLDS00029">
    <property type="entry name" value="Radical_SAM"/>
    <property type="match status" value="1"/>
</dbReference>
<evidence type="ECO:0000256" key="6">
    <source>
        <dbReference type="SAM" id="MobiDB-lite"/>
    </source>
</evidence>
<keyword evidence="2" id="KW-0949">S-adenosyl-L-methionine</keyword>
<evidence type="ECO:0000256" key="1">
    <source>
        <dbReference type="ARBA" id="ARBA00001966"/>
    </source>
</evidence>
<organism evidence="9 10">
    <name type="scientific">Anaeromyxobacter oryzae</name>
    <dbReference type="NCBI Taxonomy" id="2918170"/>
    <lineage>
        <taxon>Bacteria</taxon>
        <taxon>Pseudomonadati</taxon>
        <taxon>Myxococcota</taxon>
        <taxon>Myxococcia</taxon>
        <taxon>Myxococcales</taxon>
        <taxon>Cystobacterineae</taxon>
        <taxon>Anaeromyxobacteraceae</taxon>
        <taxon>Anaeromyxobacter</taxon>
    </lineage>
</organism>
<accession>A0ABN6N2S4</accession>
<comment type="cofactor">
    <cofactor evidence="1">
        <name>[4Fe-4S] cluster</name>
        <dbReference type="ChEBI" id="CHEBI:49883"/>
    </cofactor>
</comment>
<protein>
    <submittedName>
        <fullName evidence="9">B12-binding domain-containing radical SAM protein</fullName>
    </submittedName>
</protein>
<proteinExistence type="predicted"/>
<gene>
    <name evidence="9" type="ORF">AMOR_52730</name>
</gene>
<feature type="domain" description="B12-binding" evidence="7">
    <location>
        <begin position="1"/>
        <end position="134"/>
    </location>
</feature>
<dbReference type="InterPro" id="IPR023404">
    <property type="entry name" value="rSAM_horseshoe"/>
</dbReference>
<dbReference type="RefSeq" id="WP_248355725.1">
    <property type="nucleotide sequence ID" value="NZ_AP025591.1"/>
</dbReference>
<evidence type="ECO:0000256" key="5">
    <source>
        <dbReference type="ARBA" id="ARBA00023014"/>
    </source>
</evidence>
<keyword evidence="4" id="KW-0408">Iron</keyword>
<dbReference type="InterPro" id="IPR006158">
    <property type="entry name" value="Cobalamin-bd"/>
</dbReference>
<dbReference type="SFLD" id="SFLDG01082">
    <property type="entry name" value="B12-binding_domain_containing"/>
    <property type="match status" value="1"/>
</dbReference>
<evidence type="ECO:0000256" key="4">
    <source>
        <dbReference type="ARBA" id="ARBA00023004"/>
    </source>
</evidence>
<dbReference type="InterPro" id="IPR006638">
    <property type="entry name" value="Elp3/MiaA/NifB-like_rSAM"/>
</dbReference>
<dbReference type="Gene3D" id="3.80.30.20">
    <property type="entry name" value="tm_1862 like domain"/>
    <property type="match status" value="1"/>
</dbReference>
<dbReference type="SMART" id="SM00729">
    <property type="entry name" value="Elp3"/>
    <property type="match status" value="1"/>
</dbReference>
<dbReference type="NCBIfam" id="TIGR04013">
    <property type="entry name" value="B12_SAM_MJ_1487"/>
    <property type="match status" value="1"/>
</dbReference>
<dbReference type="Pfam" id="PF04055">
    <property type="entry name" value="Radical_SAM"/>
    <property type="match status" value="1"/>
</dbReference>
<keyword evidence="5" id="KW-0411">Iron-sulfur</keyword>
<feature type="compositionally biased region" description="Basic residues" evidence="6">
    <location>
        <begin position="397"/>
        <end position="407"/>
    </location>
</feature>
<dbReference type="SUPFAM" id="SSF102114">
    <property type="entry name" value="Radical SAM enzymes"/>
    <property type="match status" value="1"/>
</dbReference>
<keyword evidence="3" id="KW-0479">Metal-binding</keyword>
<dbReference type="Proteomes" id="UP001162891">
    <property type="component" value="Chromosome"/>
</dbReference>
<sequence length="422" mass="44977">MVSLVLHYRRIARLALDVLLGAVETDPATAHVPVERAEGPDALVAVIRRHAATGRRPVVGWSFYSASFPEVAAELARVRAGTAGLDALHVAGGPHASADPEGTLAAGFDLAAIGEGEATLPALLAAVAEGRAPGTVPGLAWREGDRVRTSGRAAPVDLDAVPPCAPRAGRIGPLEITRGCVWACRFCQTPFLFRARFRHRSLESVRRWVRFHARLDARDVRFLTPSALSWGSPGAGCDLEAIEALLATAREEAGPARRLFFGSFPSELRPEHVSERALALVRRYCDNDAVIVGAQSGSERLLAEMGRGHGVEDVRRAVALARDAGFTVSVDFVFGLPGETGDDRADTRALLRELADGGARVHAHAFMPLPGTPWEAAGPGRIDPETGALLDRLASRGRAHGQWKRQQRLGFSAGKGDPSESL</sequence>
<dbReference type="InterPro" id="IPR007197">
    <property type="entry name" value="rSAM"/>
</dbReference>
<evidence type="ECO:0000256" key="3">
    <source>
        <dbReference type="ARBA" id="ARBA00022723"/>
    </source>
</evidence>
<dbReference type="CDD" id="cd02068">
    <property type="entry name" value="radical_SAM_B12_BD"/>
    <property type="match status" value="1"/>
</dbReference>
<dbReference type="PROSITE" id="PS51918">
    <property type="entry name" value="RADICAL_SAM"/>
    <property type="match status" value="1"/>
</dbReference>
<dbReference type="PANTHER" id="PTHR43409:SF17">
    <property type="entry name" value="METHYLTHIOTRANSFERASE MJ0865-RELATED"/>
    <property type="match status" value="1"/>
</dbReference>
<dbReference type="PANTHER" id="PTHR43409">
    <property type="entry name" value="ANAEROBIC MAGNESIUM-PROTOPORPHYRIN IX MONOMETHYL ESTER CYCLASE-RELATED"/>
    <property type="match status" value="1"/>
</dbReference>
<evidence type="ECO:0000259" key="8">
    <source>
        <dbReference type="PROSITE" id="PS51918"/>
    </source>
</evidence>
<evidence type="ECO:0000313" key="9">
    <source>
        <dbReference type="EMBL" id="BDG06277.1"/>
    </source>
</evidence>
<name>A0ABN6N2S4_9BACT</name>
<feature type="domain" description="Radical SAM core" evidence="8">
    <location>
        <begin position="166"/>
        <end position="412"/>
    </location>
</feature>